<dbReference type="AlphaFoldDB" id="A0A2P0ZGC9"/>
<name>A0A2P0ZGC9_9CYAN</name>
<evidence type="ECO:0000313" key="2">
    <source>
        <dbReference type="EMBL" id="AVH79495.1"/>
    </source>
</evidence>
<feature type="compositionally biased region" description="Polar residues" evidence="1">
    <location>
        <begin position="1"/>
        <end position="10"/>
    </location>
</feature>
<evidence type="ECO:0000256" key="1">
    <source>
        <dbReference type="SAM" id="MobiDB-lite"/>
    </source>
</evidence>
<organism evidence="2">
    <name type="scientific">[Tolypothrix] sp. PCC 7415</name>
    <dbReference type="NCBI Taxonomy" id="373957"/>
    <lineage>
        <taxon>Bacteria</taxon>
        <taxon>Bacillati</taxon>
        <taxon>Cyanobacteriota</taxon>
        <taxon>Cyanophyceae</taxon>
        <taxon>Nostocales</taxon>
        <taxon>Fortieaceae</taxon>
        <taxon>Roholtiella</taxon>
    </lineage>
</organism>
<protein>
    <submittedName>
        <fullName evidence="2">Uncharacterized protein</fullName>
    </submittedName>
</protein>
<accession>A0A2P0ZGC9</accession>
<proteinExistence type="predicted"/>
<feature type="region of interest" description="Disordered" evidence="1">
    <location>
        <begin position="1"/>
        <end position="51"/>
    </location>
</feature>
<reference evidence="2" key="1">
    <citation type="journal article" date="2018" name="Science">
        <title>Natural noncanonical protein splicing yields products with diverse ?-amino acid residues.</title>
        <authorList>
            <person name="Morinaka B.I."/>
            <person name="Lakis E."/>
            <person name="Verest M."/>
            <person name="Helf M.J."/>
            <person name="Scalvenzi T."/>
            <person name="Vagstad A.L."/>
            <person name="Sims J."/>
            <person name="Sunagawa S."/>
            <person name="Gugger M."/>
            <person name="Piel J."/>
        </authorList>
    </citation>
    <scope>NUCLEOTIDE SEQUENCE</scope>
    <source>
        <strain evidence="2">PCC 7415</strain>
    </source>
</reference>
<dbReference type="EMBL" id="MG373767">
    <property type="protein sequence ID" value="AVH79495.1"/>
    <property type="molecule type" value="Genomic_DNA"/>
</dbReference>
<sequence>MRQFNHQTQLCVELKTSKGRRKSTTPSGTLREPLRGTAVPHGGNPQDRTVSPFQINELLTLSSF</sequence>